<evidence type="ECO:0000313" key="1">
    <source>
        <dbReference type="EMBL" id="SMB85487.1"/>
    </source>
</evidence>
<accession>A0A1W1UWL9</accession>
<dbReference type="STRING" id="695939.SAMN00790413_03420"/>
<proteinExistence type="predicted"/>
<dbReference type="EMBL" id="FWWU01000008">
    <property type="protein sequence ID" value="SMB85487.1"/>
    <property type="molecule type" value="Genomic_DNA"/>
</dbReference>
<sequence>MRAHGRDRVSGRALCETLHAPSLFGLEDVAGAVRAYQMAGLNVPNDKQPGNLTCVLAARSLPNDAADHRRALCIVDAVGSGLINIRSASLPHLVRRKFVNP</sequence>
<dbReference type="Proteomes" id="UP000192582">
    <property type="component" value="Unassembled WGS sequence"/>
</dbReference>
<name>A0A1W1UWL9_9DEIO</name>
<dbReference type="AlphaFoldDB" id="A0A1W1UWL9"/>
<reference evidence="1 2" key="1">
    <citation type="submission" date="2017-04" db="EMBL/GenBank/DDBJ databases">
        <authorList>
            <person name="Afonso C.L."/>
            <person name="Miller P.J."/>
            <person name="Scott M.A."/>
            <person name="Spackman E."/>
            <person name="Goraichik I."/>
            <person name="Dimitrov K.M."/>
            <person name="Suarez D.L."/>
            <person name="Swayne D.E."/>
        </authorList>
    </citation>
    <scope>NUCLEOTIDE SEQUENCE [LARGE SCALE GENOMIC DNA]</scope>
    <source>
        <strain evidence="1 2">KR-140</strain>
    </source>
</reference>
<evidence type="ECO:0000313" key="2">
    <source>
        <dbReference type="Proteomes" id="UP000192582"/>
    </source>
</evidence>
<keyword evidence="2" id="KW-1185">Reference proteome</keyword>
<gene>
    <name evidence="1" type="ORF">SAMN00790413_03420</name>
</gene>
<protein>
    <submittedName>
        <fullName evidence="1">Uncharacterized protein</fullName>
    </submittedName>
</protein>
<organism evidence="1 2">
    <name type="scientific">Deinococcus hopiensis KR-140</name>
    <dbReference type="NCBI Taxonomy" id="695939"/>
    <lineage>
        <taxon>Bacteria</taxon>
        <taxon>Thermotogati</taxon>
        <taxon>Deinococcota</taxon>
        <taxon>Deinococci</taxon>
        <taxon>Deinococcales</taxon>
        <taxon>Deinococcaceae</taxon>
        <taxon>Deinococcus</taxon>
    </lineage>
</organism>